<keyword evidence="8" id="KW-1185">Reference proteome</keyword>
<dbReference type="GO" id="GO:0005262">
    <property type="term" value="F:calcium channel activity"/>
    <property type="evidence" value="ECO:0007669"/>
    <property type="project" value="TreeGrafter"/>
</dbReference>
<keyword evidence="4 5" id="KW-0472">Membrane</keyword>
<feature type="transmembrane region" description="Helical" evidence="5">
    <location>
        <begin position="242"/>
        <end position="261"/>
    </location>
</feature>
<keyword evidence="3 5" id="KW-1133">Transmembrane helix</keyword>
<feature type="transmembrane region" description="Helical" evidence="5">
    <location>
        <begin position="267"/>
        <end position="285"/>
    </location>
</feature>
<dbReference type="InterPro" id="IPR004481">
    <property type="entry name" value="K/Na/Ca-exchanger"/>
</dbReference>
<dbReference type="EMBL" id="LN515532">
    <property type="protein sequence ID" value="CEA16393.1"/>
    <property type="molecule type" value="Genomic_DNA"/>
</dbReference>
<accession>A0A098C1V3</accession>
<sequence>MEIVWLLLSLVILYFGAEGLVSGASSLAKRLGVSPLVIGLTIVSIGTSMPELVVSSKAALAGQSALSIGNVLGSNMFNVGIILGLSAIIYPVLVKRQLLKLDVPIMIFSSILFLIFFLDSRISRIESGLMLLIFISYIIYLYLSSNKDSKKTAEDKSQNIEDIKMSKHWVLDLIFILVGLLGLVYGSDLLVVNSVIIAERLGMSEALIGMTIVATGTSMPELATSVVAAIKKRSDIAIGNVVGSNIFNIFLILGVAGLIHPISTTEINYFDSMFVVLLGLVLWLFMKLSTRITRWQGVAFLFLYALYFTIKTII</sequence>
<feature type="transmembrane region" description="Helical" evidence="5">
    <location>
        <begin position="76"/>
        <end position="94"/>
    </location>
</feature>
<dbReference type="PANTHER" id="PTHR10846:SF8">
    <property type="entry name" value="INNER MEMBRANE PROTEIN YRBG"/>
    <property type="match status" value="1"/>
</dbReference>
<evidence type="ECO:0000256" key="5">
    <source>
        <dbReference type="SAM" id="Phobius"/>
    </source>
</evidence>
<feature type="transmembrane region" description="Helical" evidence="5">
    <location>
        <begin position="206"/>
        <end position="230"/>
    </location>
</feature>
<evidence type="ECO:0000313" key="7">
    <source>
        <dbReference type="EMBL" id="CEA16393.1"/>
    </source>
</evidence>
<dbReference type="NCBIfam" id="TIGR00367">
    <property type="entry name" value="calcium/sodium antiporter"/>
    <property type="match status" value="1"/>
</dbReference>
<feature type="domain" description="Sodium/calcium exchanger membrane region" evidence="6">
    <location>
        <begin position="3"/>
        <end position="142"/>
    </location>
</feature>
<dbReference type="GO" id="GO:0008273">
    <property type="term" value="F:calcium, potassium:sodium antiporter activity"/>
    <property type="evidence" value="ECO:0007669"/>
    <property type="project" value="TreeGrafter"/>
</dbReference>
<feature type="transmembrane region" description="Helical" evidence="5">
    <location>
        <begin position="169"/>
        <end position="186"/>
    </location>
</feature>
<name>A0A098C1V3_9BACT</name>
<dbReference type="Gene3D" id="1.20.1420.30">
    <property type="entry name" value="NCX, central ion-binding region"/>
    <property type="match status" value="2"/>
</dbReference>
<dbReference type="InterPro" id="IPR044880">
    <property type="entry name" value="NCX_ion-bd_dom_sf"/>
</dbReference>
<keyword evidence="2 5" id="KW-0812">Transmembrane</keyword>
<dbReference type="OrthoDB" id="9794225at2"/>
<dbReference type="Proteomes" id="UP000032417">
    <property type="component" value="Chromosome 1"/>
</dbReference>
<dbReference type="Pfam" id="PF01699">
    <property type="entry name" value="Na_Ca_ex"/>
    <property type="match status" value="2"/>
</dbReference>
<gene>
    <name evidence="7" type="ORF">ING2E5B_1646</name>
</gene>
<dbReference type="HOGENOM" id="CLU_007948_0_3_10"/>
<dbReference type="KEGG" id="pbt:ING2E5B_1646"/>
<dbReference type="PANTHER" id="PTHR10846">
    <property type="entry name" value="SODIUM/POTASSIUM/CALCIUM EXCHANGER"/>
    <property type="match status" value="1"/>
</dbReference>
<protein>
    <recommendedName>
        <fullName evidence="6">Sodium/calcium exchanger membrane region domain-containing protein</fullName>
    </recommendedName>
</protein>
<dbReference type="InterPro" id="IPR004837">
    <property type="entry name" value="NaCa_Exmemb"/>
</dbReference>
<reference evidence="7 8" key="1">
    <citation type="submission" date="2014-08" db="EMBL/GenBank/DDBJ databases">
        <authorList>
            <person name="Wibberg D."/>
        </authorList>
    </citation>
    <scope>NUCLEOTIDE SEQUENCE [LARGE SCALE GENOMIC DNA]</scope>
    <source>
        <strain evidence="8">ING2-E5B</strain>
    </source>
</reference>
<evidence type="ECO:0000259" key="6">
    <source>
        <dbReference type="Pfam" id="PF01699"/>
    </source>
</evidence>
<organism evidence="7 8">
    <name type="scientific">Fermentimonas caenicola</name>
    <dbReference type="NCBI Taxonomy" id="1562970"/>
    <lineage>
        <taxon>Bacteria</taxon>
        <taxon>Pseudomonadati</taxon>
        <taxon>Bacteroidota</taxon>
        <taxon>Bacteroidia</taxon>
        <taxon>Bacteroidales</taxon>
        <taxon>Dysgonomonadaceae</taxon>
        <taxon>Fermentimonas</taxon>
    </lineage>
</organism>
<proteinExistence type="predicted"/>
<evidence type="ECO:0000256" key="3">
    <source>
        <dbReference type="ARBA" id="ARBA00022989"/>
    </source>
</evidence>
<comment type="subcellular location">
    <subcellularLocation>
        <location evidence="1">Membrane</location>
        <topology evidence="1">Multi-pass membrane protein</topology>
    </subcellularLocation>
</comment>
<evidence type="ECO:0000256" key="1">
    <source>
        <dbReference type="ARBA" id="ARBA00004141"/>
    </source>
</evidence>
<evidence type="ECO:0000313" key="8">
    <source>
        <dbReference type="Proteomes" id="UP000032417"/>
    </source>
</evidence>
<feature type="transmembrane region" description="Helical" evidence="5">
    <location>
        <begin position="124"/>
        <end position="143"/>
    </location>
</feature>
<dbReference type="GO" id="GO:0006874">
    <property type="term" value="P:intracellular calcium ion homeostasis"/>
    <property type="evidence" value="ECO:0007669"/>
    <property type="project" value="TreeGrafter"/>
</dbReference>
<dbReference type="GO" id="GO:0005886">
    <property type="term" value="C:plasma membrane"/>
    <property type="evidence" value="ECO:0007669"/>
    <property type="project" value="TreeGrafter"/>
</dbReference>
<dbReference type="AlphaFoldDB" id="A0A098C1V3"/>
<dbReference type="STRING" id="1562970.ING2E5B_1646"/>
<evidence type="ECO:0000256" key="2">
    <source>
        <dbReference type="ARBA" id="ARBA00022692"/>
    </source>
</evidence>
<feature type="domain" description="Sodium/calcium exchanger membrane region" evidence="6">
    <location>
        <begin position="173"/>
        <end position="311"/>
    </location>
</feature>
<feature type="transmembrane region" description="Helical" evidence="5">
    <location>
        <begin position="292"/>
        <end position="310"/>
    </location>
</feature>
<feature type="transmembrane region" description="Helical" evidence="5">
    <location>
        <begin position="101"/>
        <end position="118"/>
    </location>
</feature>
<evidence type="ECO:0000256" key="4">
    <source>
        <dbReference type="ARBA" id="ARBA00023136"/>
    </source>
</evidence>